<evidence type="ECO:0000313" key="2">
    <source>
        <dbReference type="Proteomes" id="UP000807716"/>
    </source>
</evidence>
<feature type="non-terminal residue" evidence="1">
    <location>
        <position position="62"/>
    </location>
</feature>
<dbReference type="EMBL" id="JAAAJB010001383">
    <property type="protein sequence ID" value="KAG0248081.1"/>
    <property type="molecule type" value="Genomic_DNA"/>
</dbReference>
<organism evidence="1 2">
    <name type="scientific">Actinomortierella ambigua</name>
    <dbReference type="NCBI Taxonomy" id="1343610"/>
    <lineage>
        <taxon>Eukaryota</taxon>
        <taxon>Fungi</taxon>
        <taxon>Fungi incertae sedis</taxon>
        <taxon>Mucoromycota</taxon>
        <taxon>Mortierellomycotina</taxon>
        <taxon>Mortierellomycetes</taxon>
        <taxon>Mortierellales</taxon>
        <taxon>Mortierellaceae</taxon>
        <taxon>Actinomortierella</taxon>
    </lineage>
</organism>
<gene>
    <name evidence="1" type="ORF">DFQ27_001191</name>
</gene>
<feature type="non-terminal residue" evidence="1">
    <location>
        <position position="1"/>
    </location>
</feature>
<name>A0A9P6PMC0_9FUNG</name>
<proteinExistence type="predicted"/>
<comment type="caution">
    <text evidence="1">The sequence shown here is derived from an EMBL/GenBank/DDBJ whole genome shotgun (WGS) entry which is preliminary data.</text>
</comment>
<evidence type="ECO:0000313" key="1">
    <source>
        <dbReference type="EMBL" id="KAG0248081.1"/>
    </source>
</evidence>
<dbReference type="AlphaFoldDB" id="A0A9P6PMC0"/>
<reference evidence="1" key="1">
    <citation type="journal article" date="2020" name="Fungal Divers.">
        <title>Resolving the Mortierellaceae phylogeny through synthesis of multi-gene phylogenetics and phylogenomics.</title>
        <authorList>
            <person name="Vandepol N."/>
            <person name="Liber J."/>
            <person name="Desiro A."/>
            <person name="Na H."/>
            <person name="Kennedy M."/>
            <person name="Barry K."/>
            <person name="Grigoriev I.V."/>
            <person name="Miller A.N."/>
            <person name="O'Donnell K."/>
            <person name="Stajich J.E."/>
            <person name="Bonito G."/>
        </authorList>
    </citation>
    <scope>NUCLEOTIDE SEQUENCE</scope>
    <source>
        <strain evidence="1">BC1065</strain>
    </source>
</reference>
<sequence length="62" mass="7181">VELKPAHHSQRRKTTWRLNTQILKDKAFGPKILKAAWTLTQGHPGETPQERWDRWNAGVHSA</sequence>
<keyword evidence="2" id="KW-1185">Reference proteome</keyword>
<protein>
    <submittedName>
        <fullName evidence="1">Uncharacterized protein</fullName>
    </submittedName>
</protein>
<accession>A0A9P6PMC0</accession>
<dbReference type="Proteomes" id="UP000807716">
    <property type="component" value="Unassembled WGS sequence"/>
</dbReference>